<dbReference type="GO" id="GO:0030246">
    <property type="term" value="F:carbohydrate binding"/>
    <property type="evidence" value="ECO:0007669"/>
    <property type="project" value="InterPro"/>
</dbReference>
<dbReference type="Pfam" id="PF21365">
    <property type="entry name" value="Glyco_hydro_31_3rd"/>
    <property type="match status" value="1"/>
</dbReference>
<dbReference type="Gene3D" id="2.60.40.1180">
    <property type="entry name" value="Golgi alpha-mannosidase II"/>
    <property type="match status" value="2"/>
</dbReference>
<dbReference type="InterPro" id="IPR013780">
    <property type="entry name" value="Glyco_hydro_b"/>
</dbReference>
<evidence type="ECO:0008006" key="8">
    <source>
        <dbReference type="Google" id="ProtNLM"/>
    </source>
</evidence>
<dbReference type="EMBL" id="CP090896">
    <property type="protein sequence ID" value="ULT79376.1"/>
    <property type="molecule type" value="Genomic_DNA"/>
</dbReference>
<dbReference type="Pfam" id="PF01055">
    <property type="entry name" value="Glyco_hydro_31_2nd"/>
    <property type="match status" value="1"/>
</dbReference>
<dbReference type="CDD" id="cd14752">
    <property type="entry name" value="GH31_N"/>
    <property type="match status" value="1"/>
</dbReference>
<dbReference type="SUPFAM" id="SSF74650">
    <property type="entry name" value="Galactose mutarotase-like"/>
    <property type="match status" value="1"/>
</dbReference>
<feature type="domain" description="Glycoside hydrolase family 31 TIM barrel" evidence="3">
    <location>
        <begin position="372"/>
        <end position="700"/>
    </location>
</feature>
<evidence type="ECO:0000313" key="6">
    <source>
        <dbReference type="EMBL" id="ULT79376.1"/>
    </source>
</evidence>
<dbReference type="Pfam" id="PF13802">
    <property type="entry name" value="Gal_mutarotas_2"/>
    <property type="match status" value="1"/>
</dbReference>
<evidence type="ECO:0000259" key="4">
    <source>
        <dbReference type="Pfam" id="PF13802"/>
    </source>
</evidence>
<dbReference type="Proteomes" id="UP000827892">
    <property type="component" value="Chromosome X"/>
</dbReference>
<evidence type="ECO:0000256" key="2">
    <source>
        <dbReference type="RuleBase" id="RU361185"/>
    </source>
</evidence>
<sequence>MDVFSLDVHAFMSSLVNVSYIRAFLPCMYTCSYVMWRLLVVCLLLGTLEAVDRQNFKTCDQSGFCKRHRAVTSPTGYEVVQDSININDTGLYALLKNKDTTLKLTIVTLQDSTVRVLIDENEAALRKRYQPLEALVEREPKQQKVKKTKEEASVTKILTTDGNRVVLQHKPFRVDFYVKDKIVSSINAKETLHFEVFKKKVLLTDREKGFWEETWKDIKDTKPHGSSSVGVDIAFVGAKHVFGIPEHAESYSLRDTKAYEPYRLYNLDVFEYETNSPMALYGSIPYLVGVHQKRSVGALWLNAAETWVDIEPTTADKGRLTKEVLDADTKPRQVPQHNARFYSESGLIDIFITLGPQPNDIFRQLAALTGVTPLPPAFALGYHQSRWNYKDQKDVKEVHEGFVKNDIPLDVLWLDIEHTDTKAYFTFDKDNFAKPEEMIKDLSEQNRKLITIVDPHIKKDSKYYIYKEAKKNKYLVKDAKDAIYEGNCWPGDSTYIDFLNPNARKWWSDQFAFDKYKGTSKDVHIWNDMNEPSVFNGPEITMHKDAKHHGGFEHRDVHNLYGFHQHSSTFEGLKARSNNEVRPFVLSRSFFAGSQRTAAVWTGDNKADWAHLKQSIPMLLSLSTAGLPFVGADVGGFFGNPDEELLVRWYQAGAFQPFFRGHSHQDTKRREPWLFASNTTDAIRNAIKTRYAFIPYWYTLFYEHAKTGKPVMRPFWMEFIEDEPSWDEDRQWMVGNGLLVKPVLEEKAKELSIYLPGKRQVWYDWETHKARPSPGAVQIPAELNTIGLYHRGGTIIPKLSEVKLTTKENHEQPITLYIAVNQKGDFANGTIYLDDGESYSYEKGDYAYWGFTFKREHDYLHTITNKNLDKNGKFDSDVYIDKIVIRGAKFYPRNAHIFLDDFSPEDLDFEFNRENFVMEIANPGAFVTREFRIDLHS</sequence>
<evidence type="ECO:0000259" key="5">
    <source>
        <dbReference type="Pfam" id="PF21365"/>
    </source>
</evidence>
<feature type="domain" description="Glycoside hydrolase family 31 N-terminal" evidence="4">
    <location>
        <begin position="104"/>
        <end position="309"/>
    </location>
</feature>
<dbReference type="FunFam" id="3.20.20.80:FF:000046">
    <property type="entry name" value="Glucosidase alpha, neutral C"/>
    <property type="match status" value="1"/>
</dbReference>
<gene>
    <name evidence="6" type="ORF">L3Y34_010183</name>
</gene>
<dbReference type="Gene3D" id="2.60.40.1760">
    <property type="entry name" value="glycosyl hydrolase (family 31)"/>
    <property type="match status" value="1"/>
</dbReference>
<evidence type="ECO:0000259" key="3">
    <source>
        <dbReference type="Pfam" id="PF01055"/>
    </source>
</evidence>
<dbReference type="PANTHER" id="PTHR22762">
    <property type="entry name" value="ALPHA-GLUCOSIDASE"/>
    <property type="match status" value="1"/>
</dbReference>
<keyword evidence="2" id="KW-0326">Glycosidase</keyword>
<name>A0AAE8ZL07_CAEBR</name>
<dbReference type="GO" id="GO:0090599">
    <property type="term" value="F:alpha-glucosidase activity"/>
    <property type="evidence" value="ECO:0007669"/>
    <property type="project" value="UniProtKB-ARBA"/>
</dbReference>
<evidence type="ECO:0000256" key="1">
    <source>
        <dbReference type="ARBA" id="ARBA00007806"/>
    </source>
</evidence>
<evidence type="ECO:0000313" key="7">
    <source>
        <dbReference type="Proteomes" id="UP000827892"/>
    </source>
</evidence>
<proteinExistence type="inferred from homology"/>
<dbReference type="CDD" id="cd06603">
    <property type="entry name" value="GH31_GANC_GANAB_alpha"/>
    <property type="match status" value="1"/>
</dbReference>
<protein>
    <recommendedName>
        <fullName evidence="8">Glycoside hydrolase family 31 N-terminal domain-containing protein</fullName>
    </recommendedName>
</protein>
<dbReference type="Gene3D" id="3.20.20.80">
    <property type="entry name" value="Glycosidases"/>
    <property type="match status" value="1"/>
</dbReference>
<feature type="domain" description="Glycosyl hydrolase family 31 C-terminal" evidence="5">
    <location>
        <begin position="708"/>
        <end position="796"/>
    </location>
</feature>
<dbReference type="SUPFAM" id="SSF51445">
    <property type="entry name" value="(Trans)glycosidases"/>
    <property type="match status" value="1"/>
</dbReference>
<dbReference type="PANTHER" id="PTHR22762:SF145">
    <property type="entry name" value="GLYCOSIDE HYDROLASE FAMILY 31 N-TERMINAL DOMAIN-CONTAINING PROTEIN"/>
    <property type="match status" value="1"/>
</dbReference>
<dbReference type="SUPFAM" id="SSF51011">
    <property type="entry name" value="Glycosyl hydrolase domain"/>
    <property type="match status" value="1"/>
</dbReference>
<reference evidence="6 7" key="1">
    <citation type="submission" date="2022-05" db="EMBL/GenBank/DDBJ databases">
        <title>Chromosome-level reference genomes for two strains of Caenorhabditis briggsae: an improved platform for comparative genomics.</title>
        <authorList>
            <person name="Stevens L."/>
            <person name="Andersen E.C."/>
        </authorList>
    </citation>
    <scope>NUCLEOTIDE SEQUENCE [LARGE SCALE GENOMIC DNA]</scope>
    <source>
        <strain evidence="6">QX1410_ONT</strain>
        <tissue evidence="6">Whole-organism</tissue>
    </source>
</reference>
<dbReference type="InterPro" id="IPR048395">
    <property type="entry name" value="Glyco_hydro_31_C"/>
</dbReference>
<keyword evidence="2" id="KW-0378">Hydrolase</keyword>
<comment type="similarity">
    <text evidence="1 2">Belongs to the glycosyl hydrolase 31 family.</text>
</comment>
<dbReference type="InterPro" id="IPR011013">
    <property type="entry name" value="Gal_mutarotase_sf_dom"/>
</dbReference>
<dbReference type="InterPro" id="IPR000322">
    <property type="entry name" value="Glyco_hydro_31_TIM"/>
</dbReference>
<dbReference type="InterPro" id="IPR017853">
    <property type="entry name" value="GH"/>
</dbReference>
<dbReference type="GO" id="GO:0005975">
    <property type="term" value="P:carbohydrate metabolic process"/>
    <property type="evidence" value="ECO:0007669"/>
    <property type="project" value="InterPro"/>
</dbReference>
<accession>A0AAE8ZL07</accession>
<dbReference type="AlphaFoldDB" id="A0AAE8ZL07"/>
<dbReference type="InterPro" id="IPR025887">
    <property type="entry name" value="Glyco_hydro_31_N_dom"/>
</dbReference>
<organism evidence="6 7">
    <name type="scientific">Caenorhabditis briggsae</name>
    <dbReference type="NCBI Taxonomy" id="6238"/>
    <lineage>
        <taxon>Eukaryota</taxon>
        <taxon>Metazoa</taxon>
        <taxon>Ecdysozoa</taxon>
        <taxon>Nematoda</taxon>
        <taxon>Chromadorea</taxon>
        <taxon>Rhabditida</taxon>
        <taxon>Rhabditina</taxon>
        <taxon>Rhabditomorpha</taxon>
        <taxon>Rhabditoidea</taxon>
        <taxon>Rhabditidae</taxon>
        <taxon>Peloderinae</taxon>
        <taxon>Caenorhabditis</taxon>
    </lineage>
</organism>